<reference evidence="10" key="3">
    <citation type="submission" date="2023-05" db="EMBL/GenBank/DDBJ databases">
        <authorList>
            <person name="Smith C.H."/>
        </authorList>
    </citation>
    <scope>NUCLEOTIDE SEQUENCE</scope>
    <source>
        <strain evidence="10">CHS0354</strain>
        <tissue evidence="10">Mantle</tissue>
    </source>
</reference>
<dbReference type="InterPro" id="IPR047462">
    <property type="entry name" value="Dpy19"/>
</dbReference>
<dbReference type="InterPro" id="IPR018732">
    <property type="entry name" value="Dpy-19/Dpy-19-like"/>
</dbReference>
<keyword evidence="3" id="KW-0328">Glycosyltransferase</keyword>
<dbReference type="Pfam" id="PF10034">
    <property type="entry name" value="Dpy19"/>
    <property type="match status" value="1"/>
</dbReference>
<feature type="region of interest" description="Disordered" evidence="8">
    <location>
        <begin position="1"/>
        <end position="31"/>
    </location>
</feature>
<feature type="transmembrane region" description="Helical" evidence="9">
    <location>
        <begin position="262"/>
        <end position="281"/>
    </location>
</feature>
<feature type="transmembrane region" description="Helical" evidence="9">
    <location>
        <begin position="485"/>
        <end position="503"/>
    </location>
</feature>
<sequence length="708" mass="80926">MAAKNRRQISSSSHGTSSANKDSKRSKQDDDTFKSKRNDILYKGLVVIIAIGVGIIHRNHVAGMFERDRHFSHLSTLERELAFRTEMGLYYSYYKTIIEAPAFSDGLMSVMYDNITEYPLTINVLKRFNLYPEVVLAAGYRIHEAINAAMKRPTKMCWSVNRGEGMPPVLSCEGLGEPAYFYIEVVFALNGLMMSVFFLFGTYLSGSIFGGVLVVCSFFYNHGECTRVQWTPPLRESFAYPFLVLQMFLVTYIIRIKAPTKLHSIFLAVATVCFMLPWQFAQFALLTQTVAVFATYVLGFIGSHIMYVFLIGQISGFLISYVLLFGNEMLLTSFFCSCLVTVTLIVLLEPLLESLKIRVLIWGLQGILLGVGTLGIKLVIAKALQVADDAHIADIFRSKFTDFKNFHTMLYTCAAEFDFMEAETPWRVLKTLLAPSVIVVVVTVIVRLLRKEYLSWNSGQKEMKENGQKSPDENRKYRSKPDAEIVYHLFQLLAFTAMAIIIMRLKLFWTPHMCLMTSLLASRQFFSWLGKTEKHFAILAVLLACMSYQGILNLQQQRSIIGEFSNYPLEQLVEWIKAQTPPNAVFAGPMPTMATVKLCSGRPIVNHPHYEDAGLRERTKKVYTMYSRKPEEEVKQNLLDLQVDYVIMEDSWCVRRTRPGCGMPEIWDIEDEKNREVETPVCTRLKQNPEPHFKRVFKNNIYTVLKVK</sequence>
<feature type="compositionally biased region" description="Basic and acidic residues" evidence="8">
    <location>
        <begin position="21"/>
        <end position="31"/>
    </location>
</feature>
<feature type="transmembrane region" description="Helical" evidence="9">
    <location>
        <begin position="238"/>
        <end position="256"/>
    </location>
</feature>
<dbReference type="AlphaFoldDB" id="A0AAE0VT57"/>
<dbReference type="EMBL" id="JAEAOA010000745">
    <property type="protein sequence ID" value="KAK3588090.1"/>
    <property type="molecule type" value="Genomic_DNA"/>
</dbReference>
<dbReference type="Proteomes" id="UP001195483">
    <property type="component" value="Unassembled WGS sequence"/>
</dbReference>
<keyword evidence="7 9" id="KW-0472">Membrane</keyword>
<accession>A0AAE0VT57</accession>
<evidence type="ECO:0000313" key="11">
    <source>
        <dbReference type="Proteomes" id="UP001195483"/>
    </source>
</evidence>
<evidence type="ECO:0008006" key="12">
    <source>
        <dbReference type="Google" id="ProtNLM"/>
    </source>
</evidence>
<organism evidence="10 11">
    <name type="scientific">Potamilus streckersoni</name>
    <dbReference type="NCBI Taxonomy" id="2493646"/>
    <lineage>
        <taxon>Eukaryota</taxon>
        <taxon>Metazoa</taxon>
        <taxon>Spiralia</taxon>
        <taxon>Lophotrochozoa</taxon>
        <taxon>Mollusca</taxon>
        <taxon>Bivalvia</taxon>
        <taxon>Autobranchia</taxon>
        <taxon>Heteroconchia</taxon>
        <taxon>Palaeoheterodonta</taxon>
        <taxon>Unionida</taxon>
        <taxon>Unionoidea</taxon>
        <taxon>Unionidae</taxon>
        <taxon>Ambleminae</taxon>
        <taxon>Lampsilini</taxon>
        <taxon>Potamilus</taxon>
    </lineage>
</organism>
<dbReference type="GO" id="GO:0005637">
    <property type="term" value="C:nuclear inner membrane"/>
    <property type="evidence" value="ECO:0007669"/>
    <property type="project" value="TreeGrafter"/>
</dbReference>
<evidence type="ECO:0000313" key="10">
    <source>
        <dbReference type="EMBL" id="KAK3588090.1"/>
    </source>
</evidence>
<keyword evidence="6 9" id="KW-1133">Transmembrane helix</keyword>
<evidence type="ECO:0000256" key="4">
    <source>
        <dbReference type="ARBA" id="ARBA00022679"/>
    </source>
</evidence>
<evidence type="ECO:0000256" key="2">
    <source>
        <dbReference type="ARBA" id="ARBA00008744"/>
    </source>
</evidence>
<keyword evidence="4" id="KW-0808">Transferase</keyword>
<comment type="caution">
    <text evidence="10">The sequence shown here is derived from an EMBL/GenBank/DDBJ whole genome shotgun (WGS) entry which is preliminary data.</text>
</comment>
<feature type="transmembrane region" description="Helical" evidence="9">
    <location>
        <begin position="196"/>
        <end position="218"/>
    </location>
</feature>
<protein>
    <recommendedName>
        <fullName evidence="12">C-mannosyltransferase DPY19L1</fullName>
    </recommendedName>
</protein>
<evidence type="ECO:0000256" key="5">
    <source>
        <dbReference type="ARBA" id="ARBA00022692"/>
    </source>
</evidence>
<evidence type="ECO:0000256" key="7">
    <source>
        <dbReference type="ARBA" id="ARBA00023136"/>
    </source>
</evidence>
<proteinExistence type="inferred from homology"/>
<keyword evidence="5 9" id="KW-0812">Transmembrane</keyword>
<comment type="similarity">
    <text evidence="2">Belongs to the dpy-19 family.</text>
</comment>
<feature type="transmembrane region" description="Helical" evidence="9">
    <location>
        <begin position="536"/>
        <end position="554"/>
    </location>
</feature>
<dbReference type="PANTHER" id="PTHR31488:SF1">
    <property type="entry name" value="C-MANNOSYLTRANSFERASE DPY19L1"/>
    <property type="match status" value="1"/>
</dbReference>
<keyword evidence="11" id="KW-1185">Reference proteome</keyword>
<feature type="transmembrane region" description="Helical" evidence="9">
    <location>
        <begin position="40"/>
        <end position="57"/>
    </location>
</feature>
<evidence type="ECO:0000256" key="1">
    <source>
        <dbReference type="ARBA" id="ARBA00004141"/>
    </source>
</evidence>
<evidence type="ECO:0000256" key="9">
    <source>
        <dbReference type="SAM" id="Phobius"/>
    </source>
</evidence>
<evidence type="ECO:0000256" key="8">
    <source>
        <dbReference type="SAM" id="MobiDB-lite"/>
    </source>
</evidence>
<evidence type="ECO:0000256" key="6">
    <source>
        <dbReference type="ARBA" id="ARBA00022989"/>
    </source>
</evidence>
<name>A0AAE0VT57_9BIVA</name>
<dbReference type="PANTHER" id="PTHR31488">
    <property type="entry name" value="DPY-19-LIKE 1, LIKE (H. SAPIENS)"/>
    <property type="match status" value="1"/>
</dbReference>
<feature type="transmembrane region" description="Helical" evidence="9">
    <location>
        <begin position="293"/>
        <end position="323"/>
    </location>
</feature>
<reference evidence="10" key="2">
    <citation type="journal article" date="2021" name="Genome Biol. Evol.">
        <title>Developing a high-quality reference genome for a parasitic bivalve with doubly uniparental inheritance (Bivalvia: Unionida).</title>
        <authorList>
            <person name="Smith C.H."/>
        </authorList>
    </citation>
    <scope>NUCLEOTIDE SEQUENCE</scope>
    <source>
        <strain evidence="10">CHS0354</strain>
        <tissue evidence="10">Mantle</tissue>
    </source>
</reference>
<gene>
    <name evidence="10" type="ORF">CHS0354_012146</name>
</gene>
<feature type="transmembrane region" description="Helical" evidence="9">
    <location>
        <begin position="360"/>
        <end position="380"/>
    </location>
</feature>
<feature type="compositionally biased region" description="Polar residues" evidence="8">
    <location>
        <begin position="8"/>
        <end position="20"/>
    </location>
</feature>
<dbReference type="CDD" id="cd20177">
    <property type="entry name" value="Dpy19"/>
    <property type="match status" value="1"/>
</dbReference>
<feature type="transmembrane region" description="Helical" evidence="9">
    <location>
        <begin position="329"/>
        <end position="348"/>
    </location>
</feature>
<comment type="subcellular location">
    <subcellularLocation>
        <location evidence="1">Membrane</location>
        <topology evidence="1">Multi-pass membrane protein</topology>
    </subcellularLocation>
</comment>
<dbReference type="GO" id="GO:0000030">
    <property type="term" value="F:mannosyltransferase activity"/>
    <property type="evidence" value="ECO:0007669"/>
    <property type="project" value="InterPro"/>
</dbReference>
<feature type="transmembrane region" description="Helical" evidence="9">
    <location>
        <begin position="428"/>
        <end position="449"/>
    </location>
</feature>
<reference evidence="10" key="1">
    <citation type="journal article" date="2021" name="Genome Biol. Evol.">
        <title>A High-Quality Reference Genome for a Parasitic Bivalve with Doubly Uniparental Inheritance (Bivalvia: Unionida).</title>
        <authorList>
            <person name="Smith C.H."/>
        </authorList>
    </citation>
    <scope>NUCLEOTIDE SEQUENCE</scope>
    <source>
        <strain evidence="10">CHS0354</strain>
    </source>
</reference>
<evidence type="ECO:0000256" key="3">
    <source>
        <dbReference type="ARBA" id="ARBA00022676"/>
    </source>
</evidence>